<dbReference type="PRINTS" id="PR00719">
    <property type="entry name" value="LMWPTPASE"/>
</dbReference>
<dbReference type="InterPro" id="IPR017867">
    <property type="entry name" value="Tyr_phospatase_low_mol_wt"/>
</dbReference>
<keyword evidence="10" id="KW-1185">Reference proteome</keyword>
<dbReference type="AlphaFoldDB" id="A0A9W8HAW3"/>
<evidence type="ECO:0000256" key="6">
    <source>
        <dbReference type="ARBA" id="ARBA00051722"/>
    </source>
</evidence>
<evidence type="ECO:0000259" key="8">
    <source>
        <dbReference type="SMART" id="SM00226"/>
    </source>
</evidence>
<reference evidence="9" key="1">
    <citation type="submission" date="2022-07" db="EMBL/GenBank/DDBJ databases">
        <title>Phylogenomic reconstructions and comparative analyses of Kickxellomycotina fungi.</title>
        <authorList>
            <person name="Reynolds N.K."/>
            <person name="Stajich J.E."/>
            <person name="Barry K."/>
            <person name="Grigoriev I.V."/>
            <person name="Crous P."/>
            <person name="Smith M.E."/>
        </authorList>
    </citation>
    <scope>NUCLEOTIDE SEQUENCE</scope>
    <source>
        <strain evidence="9">NBRC 105414</strain>
    </source>
</reference>
<dbReference type="EMBL" id="JANBUL010000079">
    <property type="protein sequence ID" value="KAJ2782196.1"/>
    <property type="molecule type" value="Genomic_DNA"/>
</dbReference>
<dbReference type="CDD" id="cd16343">
    <property type="entry name" value="LMWPTP"/>
    <property type="match status" value="1"/>
</dbReference>
<dbReference type="PRINTS" id="PR00720">
    <property type="entry name" value="MAMMALPTPASE"/>
</dbReference>
<feature type="domain" description="Phosphotyrosine protein phosphatase I" evidence="8">
    <location>
        <begin position="6"/>
        <end position="154"/>
    </location>
</feature>
<organism evidence="9 10">
    <name type="scientific">Coemansia javaensis</name>
    <dbReference type="NCBI Taxonomy" id="2761396"/>
    <lineage>
        <taxon>Eukaryota</taxon>
        <taxon>Fungi</taxon>
        <taxon>Fungi incertae sedis</taxon>
        <taxon>Zoopagomycota</taxon>
        <taxon>Kickxellomycotina</taxon>
        <taxon>Kickxellomycetes</taxon>
        <taxon>Kickxellales</taxon>
        <taxon>Kickxellaceae</taxon>
        <taxon>Coemansia</taxon>
    </lineage>
</organism>
<keyword evidence="3" id="KW-0963">Cytoplasm</keyword>
<comment type="catalytic activity">
    <reaction evidence="6">
        <text>O-phospho-L-tyrosyl-[protein] + H2O = L-tyrosyl-[protein] + phosphate</text>
        <dbReference type="Rhea" id="RHEA:10684"/>
        <dbReference type="Rhea" id="RHEA-COMP:10136"/>
        <dbReference type="Rhea" id="RHEA-COMP:20101"/>
        <dbReference type="ChEBI" id="CHEBI:15377"/>
        <dbReference type="ChEBI" id="CHEBI:43474"/>
        <dbReference type="ChEBI" id="CHEBI:46858"/>
        <dbReference type="ChEBI" id="CHEBI:61978"/>
        <dbReference type="EC" id="3.1.3.48"/>
    </reaction>
</comment>
<comment type="subcellular location">
    <subcellularLocation>
        <location evidence="1">Cytoplasm</location>
    </subcellularLocation>
</comment>
<dbReference type="PANTHER" id="PTHR11717:SF7">
    <property type="entry name" value="LOW MOLECULAR WEIGHT PHOSPHOTYROSINE PROTEIN PHOSPHATASE"/>
    <property type="match status" value="1"/>
</dbReference>
<dbReference type="InterPro" id="IPR023485">
    <property type="entry name" value="Ptyr_pPase"/>
</dbReference>
<feature type="active site" description="Nucleophile" evidence="7">
    <location>
        <position position="12"/>
    </location>
</feature>
<feature type="active site" description="Proton donor" evidence="7">
    <location>
        <position position="128"/>
    </location>
</feature>
<evidence type="ECO:0000256" key="3">
    <source>
        <dbReference type="ARBA" id="ARBA00022490"/>
    </source>
</evidence>
<dbReference type="InterPro" id="IPR002115">
    <property type="entry name" value="Tyr_Pase_low_mol_wt_mml"/>
</dbReference>
<dbReference type="GO" id="GO:0004726">
    <property type="term" value="F:non-membrane spanning protein tyrosine phosphatase activity"/>
    <property type="evidence" value="ECO:0007669"/>
    <property type="project" value="InterPro"/>
</dbReference>
<proteinExistence type="inferred from homology"/>
<dbReference type="Pfam" id="PF01451">
    <property type="entry name" value="LMWPc"/>
    <property type="match status" value="1"/>
</dbReference>
<dbReference type="Gene3D" id="3.40.50.2300">
    <property type="match status" value="1"/>
</dbReference>
<name>A0A9W8HAW3_9FUNG</name>
<dbReference type="SMART" id="SM00226">
    <property type="entry name" value="LMWPc"/>
    <property type="match status" value="1"/>
</dbReference>
<evidence type="ECO:0000313" key="9">
    <source>
        <dbReference type="EMBL" id="KAJ2782196.1"/>
    </source>
</evidence>
<keyword evidence="5" id="KW-0904">Protein phosphatase</keyword>
<dbReference type="OrthoDB" id="3388at2759"/>
<keyword evidence="4" id="KW-0378">Hydrolase</keyword>
<comment type="caution">
    <text evidence="9">The sequence shown here is derived from an EMBL/GenBank/DDBJ whole genome shotgun (WGS) entry which is preliminary data.</text>
</comment>
<evidence type="ECO:0000256" key="7">
    <source>
        <dbReference type="PIRSR" id="PIRSR617867-1"/>
    </source>
</evidence>
<protein>
    <submittedName>
        <fullName evidence="9">Low molecular weight phosphotyrosine protein phosphatase</fullName>
    </submittedName>
</protein>
<evidence type="ECO:0000256" key="5">
    <source>
        <dbReference type="ARBA" id="ARBA00022912"/>
    </source>
</evidence>
<feature type="active site" evidence="7">
    <location>
        <position position="18"/>
    </location>
</feature>
<evidence type="ECO:0000256" key="2">
    <source>
        <dbReference type="ARBA" id="ARBA00011063"/>
    </source>
</evidence>
<dbReference type="SUPFAM" id="SSF52788">
    <property type="entry name" value="Phosphotyrosine protein phosphatases I"/>
    <property type="match status" value="1"/>
</dbReference>
<dbReference type="GO" id="GO:0003993">
    <property type="term" value="F:acid phosphatase activity"/>
    <property type="evidence" value="ECO:0007669"/>
    <property type="project" value="InterPro"/>
</dbReference>
<dbReference type="InterPro" id="IPR036196">
    <property type="entry name" value="Ptyr_pPase_sf"/>
</dbReference>
<dbReference type="FunFam" id="3.40.50.2300:FF:000105">
    <property type="entry name" value="Low molecular weight phosphotyrosine protein"/>
    <property type="match status" value="1"/>
</dbReference>
<evidence type="ECO:0000256" key="1">
    <source>
        <dbReference type="ARBA" id="ARBA00004496"/>
    </source>
</evidence>
<dbReference type="GO" id="GO:0005737">
    <property type="term" value="C:cytoplasm"/>
    <property type="evidence" value="ECO:0007669"/>
    <property type="project" value="UniProtKB-SubCell"/>
</dbReference>
<sequence>MSEPPIHVLFVCLGNICRSPMAEAVFAHAVAQHGLQSRFVVDSAGTAGYHAGDQPDRRTVETCAAHGVPVRHRARQVRTADFDRFDYVLCMDEDNLDDLLRAKPRGARAHVALFGSYSASPGDAIIEDPYYGGVDAFRTNFDQVTRCSAGLLAALGFGAAAA</sequence>
<accession>A0A9W8HAW3</accession>
<evidence type="ECO:0000256" key="4">
    <source>
        <dbReference type="ARBA" id="ARBA00022801"/>
    </source>
</evidence>
<gene>
    <name evidence="9" type="primary">stp1</name>
    <name evidence="9" type="ORF">H4R18_002405</name>
</gene>
<dbReference type="InterPro" id="IPR050438">
    <property type="entry name" value="LMW_PTPase"/>
</dbReference>
<evidence type="ECO:0000313" key="10">
    <source>
        <dbReference type="Proteomes" id="UP001140217"/>
    </source>
</evidence>
<dbReference type="Proteomes" id="UP001140217">
    <property type="component" value="Unassembled WGS sequence"/>
</dbReference>
<dbReference type="PANTHER" id="PTHR11717">
    <property type="entry name" value="LOW MOLECULAR WEIGHT PROTEIN TYROSINE PHOSPHATASE"/>
    <property type="match status" value="1"/>
</dbReference>
<comment type="similarity">
    <text evidence="2">Belongs to the low molecular weight phosphotyrosine protein phosphatase family.</text>
</comment>